<evidence type="ECO:0000313" key="2">
    <source>
        <dbReference type="EMBL" id="QHF00495.1"/>
    </source>
</evidence>
<evidence type="ECO:0000256" key="1">
    <source>
        <dbReference type="SAM" id="MobiDB-lite"/>
    </source>
</evidence>
<dbReference type="RefSeq" id="WP_007250778.1">
    <property type="nucleotide sequence ID" value="NZ_CP047261.1"/>
</dbReference>
<protein>
    <submittedName>
        <fullName evidence="2">Uncharacterized protein</fullName>
    </submittedName>
</protein>
<feature type="compositionally biased region" description="Basic and acidic residues" evidence="1">
    <location>
        <begin position="59"/>
        <end position="71"/>
    </location>
</feature>
<dbReference type="Proteomes" id="UP000003811">
    <property type="component" value="Plasmid pPma4326F"/>
</dbReference>
<accession>A0A8T8CAI3</accession>
<name>A0A8T8CAI3_PSEYM</name>
<gene>
    <name evidence="2" type="ORF">PMA4326_028685</name>
</gene>
<sequence length="79" mass="8816">MFNPTIFRGFVLNQSQIDALVPLLNAEMSRPRLRSRKALEEAADALFIAAGCEVNEANNERASPEMIAKADKRARRSVK</sequence>
<reference evidence="2 3" key="1">
    <citation type="journal article" date="2011" name="PLoS Pathog.">
        <title>Dynamic evolution of pathogenicity revealed by sequencing and comparative genomics of 19 Pseudomonas syringae isolates.</title>
        <authorList>
            <person name="Baltrus D.A."/>
            <person name="Nishimura M.T."/>
            <person name="Romanchuk A."/>
            <person name="Chang J.H."/>
            <person name="Mukhtar M.S."/>
            <person name="Cherkis K."/>
            <person name="Roach J."/>
            <person name="Grant S.R."/>
            <person name="Jones C.D."/>
            <person name="Dangl J.L."/>
        </authorList>
    </citation>
    <scope>NUCLEOTIDE SEQUENCE [LARGE SCALE GENOMIC DNA]</scope>
    <source>
        <strain evidence="2 3">ES4326</strain>
    </source>
</reference>
<organism evidence="2 3">
    <name type="scientific">Pseudomonas syringae pv. maculicola str. ES4326</name>
    <dbReference type="NCBI Taxonomy" id="629265"/>
    <lineage>
        <taxon>Bacteria</taxon>
        <taxon>Pseudomonadati</taxon>
        <taxon>Pseudomonadota</taxon>
        <taxon>Gammaproteobacteria</taxon>
        <taxon>Pseudomonadales</taxon>
        <taxon>Pseudomonadaceae</taxon>
        <taxon>Pseudomonas</taxon>
    </lineage>
</organism>
<feature type="region of interest" description="Disordered" evidence="1">
    <location>
        <begin position="59"/>
        <end position="79"/>
    </location>
</feature>
<evidence type="ECO:0000313" key="3">
    <source>
        <dbReference type="Proteomes" id="UP000003811"/>
    </source>
</evidence>
<proteinExistence type="predicted"/>
<keyword evidence="2" id="KW-0614">Plasmid</keyword>
<geneLocation type="plasmid" evidence="2 3">
    <name>pPma4326F</name>
</geneLocation>
<dbReference type="EMBL" id="CP047261">
    <property type="protein sequence ID" value="QHF00495.1"/>
    <property type="molecule type" value="Genomic_DNA"/>
</dbReference>
<dbReference type="AlphaFoldDB" id="A0A8T8CAI3"/>